<feature type="repeat" description="WD" evidence="3">
    <location>
        <begin position="203"/>
        <end position="237"/>
    </location>
</feature>
<reference evidence="5 6" key="1">
    <citation type="submission" date="2016-11" db="EMBL/GenBank/DDBJ databases">
        <title>Draft Genome Sequences of Nine Cyanobacterial Strains from Diverse Habitats.</title>
        <authorList>
            <person name="Zhu T."/>
            <person name="Hou S."/>
            <person name="Lu X."/>
            <person name="Hess W.R."/>
        </authorList>
    </citation>
    <scope>NUCLEOTIDE SEQUENCE [LARGE SCALE GENOMIC DNA]</scope>
    <source>
        <strain evidence="5 6">NIES-593</strain>
    </source>
</reference>
<evidence type="ECO:0000256" key="4">
    <source>
        <dbReference type="SAM" id="MobiDB-lite"/>
    </source>
</evidence>
<evidence type="ECO:0000256" key="3">
    <source>
        <dbReference type="PROSITE-ProRule" id="PRU00221"/>
    </source>
</evidence>
<dbReference type="Pfam" id="PF00400">
    <property type="entry name" value="WD40"/>
    <property type="match status" value="7"/>
</dbReference>
<feature type="repeat" description="WD" evidence="3">
    <location>
        <begin position="155"/>
        <end position="181"/>
    </location>
</feature>
<protein>
    <submittedName>
        <fullName evidence="5">Uncharacterized protein</fullName>
    </submittedName>
</protein>
<dbReference type="PROSITE" id="PS50294">
    <property type="entry name" value="WD_REPEATS_REGION"/>
    <property type="match status" value="5"/>
</dbReference>
<comment type="caution">
    <text evidence="5">The sequence shown here is derived from an EMBL/GenBank/DDBJ whole genome shotgun (WGS) entry which is preliminary data.</text>
</comment>
<evidence type="ECO:0000313" key="6">
    <source>
        <dbReference type="Proteomes" id="UP000186868"/>
    </source>
</evidence>
<gene>
    <name evidence="5" type="ORF">NIES593_06520</name>
</gene>
<feature type="repeat" description="WD" evidence="3">
    <location>
        <begin position="321"/>
        <end position="353"/>
    </location>
</feature>
<keyword evidence="1 3" id="KW-0853">WD repeat</keyword>
<dbReference type="InterPro" id="IPR019775">
    <property type="entry name" value="WD40_repeat_CS"/>
</dbReference>
<dbReference type="EMBL" id="MRCB01000005">
    <property type="protein sequence ID" value="OKH24865.1"/>
    <property type="molecule type" value="Genomic_DNA"/>
</dbReference>
<dbReference type="InterPro" id="IPR015943">
    <property type="entry name" value="WD40/YVTN_repeat-like_dom_sf"/>
</dbReference>
<dbReference type="SMART" id="SM00320">
    <property type="entry name" value="WD40"/>
    <property type="match status" value="7"/>
</dbReference>
<keyword evidence="2" id="KW-0677">Repeat</keyword>
<dbReference type="InterPro" id="IPR020472">
    <property type="entry name" value="WD40_PAC1"/>
</dbReference>
<dbReference type="PANTHER" id="PTHR19879:SF9">
    <property type="entry name" value="TRANSCRIPTION INITIATION FACTOR TFIID SUBUNIT 5"/>
    <property type="match status" value="1"/>
</dbReference>
<dbReference type="OrthoDB" id="422888at2"/>
<evidence type="ECO:0000256" key="1">
    <source>
        <dbReference type="ARBA" id="ARBA00022574"/>
    </source>
</evidence>
<evidence type="ECO:0000256" key="2">
    <source>
        <dbReference type="ARBA" id="ARBA00022737"/>
    </source>
</evidence>
<feature type="compositionally biased region" description="Basic and acidic residues" evidence="4">
    <location>
        <begin position="361"/>
        <end position="375"/>
    </location>
</feature>
<feature type="region of interest" description="Disordered" evidence="4">
    <location>
        <begin position="358"/>
        <end position="383"/>
    </location>
</feature>
<dbReference type="SUPFAM" id="SSF50978">
    <property type="entry name" value="WD40 repeat-like"/>
    <property type="match status" value="1"/>
</dbReference>
<dbReference type="RefSeq" id="WP_073598810.1">
    <property type="nucleotide sequence ID" value="NZ_MRCB01000005.1"/>
</dbReference>
<organism evidence="5 6">
    <name type="scientific">Hydrococcus rivularis NIES-593</name>
    <dbReference type="NCBI Taxonomy" id="1921803"/>
    <lineage>
        <taxon>Bacteria</taxon>
        <taxon>Bacillati</taxon>
        <taxon>Cyanobacteriota</taxon>
        <taxon>Cyanophyceae</taxon>
        <taxon>Pleurocapsales</taxon>
        <taxon>Hydrococcaceae</taxon>
        <taxon>Hydrococcus</taxon>
    </lineage>
</organism>
<dbReference type="PROSITE" id="PS00678">
    <property type="entry name" value="WD_REPEATS_1"/>
    <property type="match status" value="4"/>
</dbReference>
<dbReference type="Gene3D" id="2.130.10.10">
    <property type="entry name" value="YVTN repeat-like/Quinoprotein amine dehydrogenase"/>
    <property type="match status" value="3"/>
</dbReference>
<evidence type="ECO:0000313" key="5">
    <source>
        <dbReference type="EMBL" id="OKH24865.1"/>
    </source>
</evidence>
<dbReference type="PROSITE" id="PS50082">
    <property type="entry name" value="WD_REPEATS_2"/>
    <property type="match status" value="7"/>
</dbReference>
<keyword evidence="6" id="KW-1185">Reference proteome</keyword>
<name>A0A1U7HMX0_9CYAN</name>
<feature type="repeat" description="WD" evidence="3">
    <location>
        <begin position="65"/>
        <end position="108"/>
    </location>
</feature>
<dbReference type="CDD" id="cd00200">
    <property type="entry name" value="WD40"/>
    <property type="match status" value="1"/>
</dbReference>
<feature type="repeat" description="WD" evidence="3">
    <location>
        <begin position="109"/>
        <end position="150"/>
    </location>
</feature>
<dbReference type="InterPro" id="IPR001680">
    <property type="entry name" value="WD40_rpt"/>
</dbReference>
<accession>A0A1U7HMX0</accession>
<dbReference type="PRINTS" id="PR00320">
    <property type="entry name" value="GPROTEINBRPT"/>
</dbReference>
<feature type="repeat" description="WD" evidence="3">
    <location>
        <begin position="280"/>
        <end position="320"/>
    </location>
</feature>
<dbReference type="InterPro" id="IPR036322">
    <property type="entry name" value="WD40_repeat_dom_sf"/>
</dbReference>
<dbReference type="AlphaFoldDB" id="A0A1U7HMX0"/>
<dbReference type="Proteomes" id="UP000186868">
    <property type="component" value="Unassembled WGS sequence"/>
</dbReference>
<dbReference type="PANTHER" id="PTHR19879">
    <property type="entry name" value="TRANSCRIPTION INITIATION FACTOR TFIID"/>
    <property type="match status" value="1"/>
</dbReference>
<proteinExistence type="predicted"/>
<feature type="repeat" description="WD" evidence="3">
    <location>
        <begin position="238"/>
        <end position="279"/>
    </location>
</feature>
<sequence length="383" mass="42238">MKFRGEARKNRINWTLILTILAIFPGGQELTAQEPNPSAPSEPVPGTERVFSANPWRKALKVHTLSGHLTGITSLSFTRDGRTLISGGSENDGSLRFWSVSSGEEVAEFRAQRTNVQTMAITPNGETLVTSGPDTIINLWDLARGKEYRENRTSFLEHSTQVLSVAISPDGNILVSGALDGIRVWTLKPRRPLYRLSWIGNPVYAIAFNPNGYIVASGDGDGRVQLWDVREGTFISEFFPHQEAITALRFTPDGKLLITASDDRTIKIWDLETGTLVHTLIGHTGRVRAIALNPDGRTLATGSNDGIRIWDILTGDLVGRYYGHRDWVTALAFSPNGRYLASGGLDSLVNIWDSALAKQPKKSEEAEGTEKPERLEDSEESER</sequence>
<dbReference type="STRING" id="1921803.NIES593_06520"/>